<dbReference type="EMBL" id="JMIX01000006">
    <property type="protein sequence ID" value="KEO93175.1"/>
    <property type="molecule type" value="Genomic_DNA"/>
</dbReference>
<keyword evidence="9" id="KW-0732">Signal</keyword>
<dbReference type="AlphaFoldDB" id="A0A074MK71"/>
<feature type="coiled-coil region" evidence="8">
    <location>
        <begin position="108"/>
        <end position="184"/>
    </location>
</feature>
<dbReference type="GO" id="GO:0015288">
    <property type="term" value="F:porin activity"/>
    <property type="evidence" value="ECO:0007669"/>
    <property type="project" value="TreeGrafter"/>
</dbReference>
<dbReference type="Gene3D" id="1.20.1600.10">
    <property type="entry name" value="Outer membrane efflux proteins (OEP)"/>
    <property type="match status" value="1"/>
</dbReference>
<evidence type="ECO:0000256" key="8">
    <source>
        <dbReference type="SAM" id="Coils"/>
    </source>
</evidence>
<dbReference type="InterPro" id="IPR003423">
    <property type="entry name" value="OMP_efflux"/>
</dbReference>
<evidence type="ECO:0000256" key="2">
    <source>
        <dbReference type="ARBA" id="ARBA00007613"/>
    </source>
</evidence>
<evidence type="ECO:0000313" key="11">
    <source>
        <dbReference type="Proteomes" id="UP000027866"/>
    </source>
</evidence>
<dbReference type="GO" id="GO:0009279">
    <property type="term" value="C:cell outer membrane"/>
    <property type="evidence" value="ECO:0007669"/>
    <property type="project" value="UniProtKB-SubCell"/>
</dbReference>
<evidence type="ECO:0000256" key="9">
    <source>
        <dbReference type="SAM" id="SignalP"/>
    </source>
</evidence>
<keyword evidence="3" id="KW-0813">Transport</keyword>
<organism evidence="10 11">
    <name type="scientific">Erythrobacter litoralis</name>
    <dbReference type="NCBI Taxonomy" id="39960"/>
    <lineage>
        <taxon>Bacteria</taxon>
        <taxon>Pseudomonadati</taxon>
        <taxon>Pseudomonadota</taxon>
        <taxon>Alphaproteobacteria</taxon>
        <taxon>Sphingomonadales</taxon>
        <taxon>Erythrobacteraceae</taxon>
        <taxon>Erythrobacter/Porphyrobacter group</taxon>
        <taxon>Erythrobacter</taxon>
    </lineage>
</organism>
<evidence type="ECO:0000313" key="10">
    <source>
        <dbReference type="EMBL" id="KEO93175.1"/>
    </source>
</evidence>
<gene>
    <name evidence="10" type="ORF">EH32_10615</name>
</gene>
<comment type="caution">
    <text evidence="10">The sequence shown here is derived from an EMBL/GenBank/DDBJ whole genome shotgun (WGS) entry which is preliminary data.</text>
</comment>
<keyword evidence="8" id="KW-0175">Coiled coil</keyword>
<feature type="signal peptide" evidence="9">
    <location>
        <begin position="1"/>
        <end position="19"/>
    </location>
</feature>
<feature type="chain" id="PRO_5001697263" evidence="9">
    <location>
        <begin position="20"/>
        <end position="407"/>
    </location>
</feature>
<dbReference type="PANTHER" id="PTHR30026">
    <property type="entry name" value="OUTER MEMBRANE PROTEIN TOLC"/>
    <property type="match status" value="1"/>
</dbReference>
<dbReference type="Proteomes" id="UP000027866">
    <property type="component" value="Unassembled WGS sequence"/>
</dbReference>
<accession>A0A074MK71</accession>
<dbReference type="SUPFAM" id="SSF56954">
    <property type="entry name" value="Outer membrane efflux proteins (OEP)"/>
    <property type="match status" value="1"/>
</dbReference>
<dbReference type="GO" id="GO:0015562">
    <property type="term" value="F:efflux transmembrane transporter activity"/>
    <property type="evidence" value="ECO:0007669"/>
    <property type="project" value="InterPro"/>
</dbReference>
<protein>
    <submittedName>
        <fullName evidence="10">Transporter</fullName>
    </submittedName>
</protein>
<keyword evidence="4" id="KW-1134">Transmembrane beta strand</keyword>
<evidence type="ECO:0000256" key="3">
    <source>
        <dbReference type="ARBA" id="ARBA00022448"/>
    </source>
</evidence>
<evidence type="ECO:0000256" key="5">
    <source>
        <dbReference type="ARBA" id="ARBA00022692"/>
    </source>
</evidence>
<keyword evidence="11" id="KW-1185">Reference proteome</keyword>
<dbReference type="Pfam" id="PF02321">
    <property type="entry name" value="OEP"/>
    <property type="match status" value="1"/>
</dbReference>
<evidence type="ECO:0000256" key="6">
    <source>
        <dbReference type="ARBA" id="ARBA00023136"/>
    </source>
</evidence>
<dbReference type="PANTHER" id="PTHR30026:SF20">
    <property type="entry name" value="OUTER MEMBRANE PROTEIN TOLC"/>
    <property type="match status" value="1"/>
</dbReference>
<keyword evidence="5" id="KW-0812">Transmembrane</keyword>
<dbReference type="GO" id="GO:1990281">
    <property type="term" value="C:efflux pump complex"/>
    <property type="evidence" value="ECO:0007669"/>
    <property type="project" value="TreeGrafter"/>
</dbReference>
<reference evidence="10 11" key="1">
    <citation type="submission" date="2014-04" db="EMBL/GenBank/DDBJ databases">
        <title>A comprehensive comparison of genomes of Erythrobacter spp. Strains.</title>
        <authorList>
            <person name="Zheng Q."/>
        </authorList>
    </citation>
    <scope>NUCLEOTIDE SEQUENCE [LARGE SCALE GENOMIC DNA]</scope>
    <source>
        <strain evidence="10 11">DSM 8509</strain>
    </source>
</reference>
<evidence type="ECO:0000256" key="4">
    <source>
        <dbReference type="ARBA" id="ARBA00022452"/>
    </source>
</evidence>
<sequence length="407" mass="43899">MRKALFLAPLLLAGAPVLAEPGLPPEAAVEQALEEHPEVNAARARLDAARARAKGLARGPYEFTVQGTYQRRNVRSGGEFDEYDAMLSRSFRLPGKARLDREIGLHGIEAAENMAEDARHEAALALAAYWFDWLAASAVAEVDRAAVANYETALAALERRRDLRDASQLEVDRAAAALAEARRALEQSSGMADLARSRLAARFPALALPAQAPDIPLPEMADARLSQLGDLVVVNSHLIAAAEAESERMAAMADRAQRDRVADPNIGLRAFSEFGGIERGAGVVVSVLLGGGHRAALASEAGASASAALSQAQLARIEIEETATSDVVEARYRIATWARARETVEAQMKALAKLRRGQELGEIDLAERLLGERMVHDAFRIEAEARADAMRAITKLRIDAHDLWIAD</sequence>
<name>A0A074MK71_9SPHN</name>
<evidence type="ECO:0000256" key="7">
    <source>
        <dbReference type="ARBA" id="ARBA00023237"/>
    </source>
</evidence>
<keyword evidence="7" id="KW-0998">Cell outer membrane</keyword>
<keyword evidence="6" id="KW-0472">Membrane</keyword>
<proteinExistence type="inferred from homology"/>
<comment type="similarity">
    <text evidence="2">Belongs to the outer membrane factor (OMF) (TC 1.B.17) family.</text>
</comment>
<dbReference type="InterPro" id="IPR051906">
    <property type="entry name" value="TolC-like"/>
</dbReference>
<comment type="subcellular location">
    <subcellularLocation>
        <location evidence="1">Cell outer membrane</location>
    </subcellularLocation>
</comment>
<evidence type="ECO:0000256" key="1">
    <source>
        <dbReference type="ARBA" id="ARBA00004442"/>
    </source>
</evidence>